<dbReference type="InterPro" id="IPR008974">
    <property type="entry name" value="TRAF-like"/>
</dbReference>
<dbReference type="PROSITE" id="PS50144">
    <property type="entry name" value="MATH"/>
    <property type="match status" value="2"/>
</dbReference>
<feature type="domain" description="MATH" evidence="1">
    <location>
        <begin position="25"/>
        <end position="158"/>
    </location>
</feature>
<name>A0A4Y7JM71_PAPSO</name>
<organism evidence="2 3">
    <name type="scientific">Papaver somniferum</name>
    <name type="common">Opium poppy</name>
    <dbReference type="NCBI Taxonomy" id="3469"/>
    <lineage>
        <taxon>Eukaryota</taxon>
        <taxon>Viridiplantae</taxon>
        <taxon>Streptophyta</taxon>
        <taxon>Embryophyta</taxon>
        <taxon>Tracheophyta</taxon>
        <taxon>Spermatophyta</taxon>
        <taxon>Magnoliopsida</taxon>
        <taxon>Ranunculales</taxon>
        <taxon>Papaveraceae</taxon>
        <taxon>Papaveroideae</taxon>
        <taxon>Papaver</taxon>
    </lineage>
</organism>
<dbReference type="Gramene" id="RZC62204">
    <property type="protein sequence ID" value="RZC62204"/>
    <property type="gene ID" value="C5167_023954"/>
</dbReference>
<keyword evidence="3" id="KW-1185">Reference proteome</keyword>
<dbReference type="PANTHER" id="PTHR46162:SF2">
    <property type="entry name" value="ANKYRIN REPEAT-CONTAINING PROTEIN-RELATED"/>
    <property type="match status" value="1"/>
</dbReference>
<dbReference type="Pfam" id="PF22486">
    <property type="entry name" value="MATH_2"/>
    <property type="match status" value="2"/>
</dbReference>
<dbReference type="SMART" id="SM00061">
    <property type="entry name" value="MATH"/>
    <property type="match status" value="2"/>
</dbReference>
<evidence type="ECO:0000313" key="2">
    <source>
        <dbReference type="EMBL" id="RZC62204.1"/>
    </source>
</evidence>
<evidence type="ECO:0000313" key="3">
    <source>
        <dbReference type="Proteomes" id="UP000316621"/>
    </source>
</evidence>
<dbReference type="OrthoDB" id="1883087at2759"/>
<dbReference type="AlphaFoldDB" id="A0A4Y7JM71"/>
<evidence type="ECO:0000259" key="1">
    <source>
        <dbReference type="PROSITE" id="PS50144"/>
    </source>
</evidence>
<sequence>MAKTPELTPDDRPTGAITMYRDAPPTHFSFTIRSFSMLTKTSIESYETNHFEAGGYKWKLCLYPNGNKTKNIKDHISLYLVMVDTNSLNPGWNVKVVFKIFLYDQYQDKYLAMEDSNTRRFHVRKTDWGFDQFIAHKAFNDPANGYLVDDVAVFGAEVFVSKESCKGREEHLSMIKGAVAFKHFWKIENFSKAQTEFLESEAFIAGDHSWKVRLFPKGSGEGKGTHLSLYLVLAEDPAKLQVTRKVYVEFILRVKHISDGRSIQNKVIRWFGPGNSKGWAKFLQLTYMTQQGFLQRDSCNVEAEVTVLGTVD</sequence>
<gene>
    <name evidence="2" type="ORF">C5167_023954</name>
</gene>
<protein>
    <recommendedName>
        <fullName evidence="1">MATH domain-containing protein</fullName>
    </recommendedName>
</protein>
<dbReference type="InterPro" id="IPR002083">
    <property type="entry name" value="MATH/TRAF_dom"/>
</dbReference>
<dbReference type="CDD" id="cd00121">
    <property type="entry name" value="MATH"/>
    <property type="match status" value="2"/>
</dbReference>
<dbReference type="Gene3D" id="2.60.210.10">
    <property type="entry name" value="Apoptosis, Tumor Necrosis Factor Receptor Associated Protein 2, Chain A"/>
    <property type="match status" value="2"/>
</dbReference>
<reference evidence="2 3" key="1">
    <citation type="journal article" date="2018" name="Science">
        <title>The opium poppy genome and morphinan production.</title>
        <authorList>
            <person name="Guo L."/>
            <person name="Winzer T."/>
            <person name="Yang X."/>
            <person name="Li Y."/>
            <person name="Ning Z."/>
            <person name="He Z."/>
            <person name="Teodor R."/>
            <person name="Lu Y."/>
            <person name="Bowser T.A."/>
            <person name="Graham I.A."/>
            <person name="Ye K."/>
        </authorList>
    </citation>
    <scope>NUCLEOTIDE SEQUENCE [LARGE SCALE GENOMIC DNA]</scope>
    <source>
        <strain evidence="3">cv. HN1</strain>
        <tissue evidence="2">Leaves</tissue>
    </source>
</reference>
<dbReference type="OMA" id="HYILKIM"/>
<dbReference type="PANTHER" id="PTHR46162">
    <property type="entry name" value="TRAF-LIKE FAMILY PROTEIN"/>
    <property type="match status" value="1"/>
</dbReference>
<dbReference type="STRING" id="3469.A0A4Y7JM71"/>
<dbReference type="Proteomes" id="UP000316621">
    <property type="component" value="Chromosome 5"/>
</dbReference>
<accession>A0A4Y7JM71</accession>
<proteinExistence type="predicted"/>
<dbReference type="EMBL" id="CM010719">
    <property type="protein sequence ID" value="RZC62204.1"/>
    <property type="molecule type" value="Genomic_DNA"/>
</dbReference>
<dbReference type="SUPFAM" id="SSF49599">
    <property type="entry name" value="TRAF domain-like"/>
    <property type="match status" value="2"/>
</dbReference>
<feature type="domain" description="MATH" evidence="1">
    <location>
        <begin position="180"/>
        <end position="305"/>
    </location>
</feature>